<dbReference type="Pfam" id="PF04229">
    <property type="entry name" value="GrpB"/>
    <property type="match status" value="1"/>
</dbReference>
<dbReference type="RefSeq" id="WP_213518052.1">
    <property type="nucleotide sequence ID" value="NZ_BOSE01000007.1"/>
</dbReference>
<proteinExistence type="predicted"/>
<dbReference type="PANTHER" id="PTHR34822:SF1">
    <property type="entry name" value="GRPB FAMILY PROTEIN"/>
    <property type="match status" value="1"/>
</dbReference>
<evidence type="ECO:0000313" key="1">
    <source>
        <dbReference type="EMBL" id="GIP18065.1"/>
    </source>
</evidence>
<reference evidence="1" key="1">
    <citation type="submission" date="2021-03" db="EMBL/GenBank/DDBJ databases">
        <title>Antimicrobial resistance genes in bacteria isolated from Japanese honey, and their potential for conferring macrolide and lincosamide resistance in the American foulbrood pathogen Paenibacillus larvae.</title>
        <authorList>
            <person name="Okamoto M."/>
            <person name="Kumagai M."/>
            <person name="Kanamori H."/>
            <person name="Takamatsu D."/>
        </authorList>
    </citation>
    <scope>NUCLEOTIDE SEQUENCE</scope>
    <source>
        <strain evidence="1">J40TS1</strain>
    </source>
</reference>
<keyword evidence="2" id="KW-1185">Reference proteome</keyword>
<accession>A0A920CZ47</accession>
<dbReference type="InterPro" id="IPR007344">
    <property type="entry name" value="GrpB/CoaE"/>
</dbReference>
<dbReference type="InterPro" id="IPR043519">
    <property type="entry name" value="NT_sf"/>
</dbReference>
<dbReference type="Proteomes" id="UP000683139">
    <property type="component" value="Unassembled WGS sequence"/>
</dbReference>
<dbReference type="Gene3D" id="3.30.460.10">
    <property type="entry name" value="Beta Polymerase, domain 2"/>
    <property type="match status" value="1"/>
</dbReference>
<evidence type="ECO:0008006" key="3">
    <source>
        <dbReference type="Google" id="ProtNLM"/>
    </source>
</evidence>
<evidence type="ECO:0000313" key="2">
    <source>
        <dbReference type="Proteomes" id="UP000683139"/>
    </source>
</evidence>
<comment type="caution">
    <text evidence="1">The sequence shown here is derived from an EMBL/GenBank/DDBJ whole genome shotgun (WGS) entry which is preliminary data.</text>
</comment>
<dbReference type="AlphaFoldDB" id="A0A920CZ47"/>
<dbReference type="PANTHER" id="PTHR34822">
    <property type="entry name" value="GRPB DOMAIN PROTEIN (AFU_ORTHOLOGUE AFUA_1G01530)"/>
    <property type="match status" value="1"/>
</dbReference>
<protein>
    <recommendedName>
        <fullName evidence="3">GrpB family protein</fullName>
    </recommendedName>
</protein>
<name>A0A920CZ47_9BACL</name>
<sequence length="181" mass="21258">MQEAVVIEPYNEQWPVLYEELRQRLVTEIADSIVRIDHIGSTAVAGLAAKPIIDIQISVHDLKHTEQLEHGLSTLGFVYRRNNPDLSKKYFREAAGMRRTHIHVREAGSWSEQFHLLFRDYLRAHKEACSEYEEVKKELAKQYTYERERYVEGKSAVIWRIMQKANSWSQEIGWKPEPCCL</sequence>
<dbReference type="EMBL" id="BOSE01000007">
    <property type="protein sequence ID" value="GIP18065.1"/>
    <property type="molecule type" value="Genomic_DNA"/>
</dbReference>
<gene>
    <name evidence="1" type="ORF">J40TS1_37070</name>
</gene>
<dbReference type="SUPFAM" id="SSF81301">
    <property type="entry name" value="Nucleotidyltransferase"/>
    <property type="match status" value="1"/>
</dbReference>
<organism evidence="1 2">
    <name type="scientific">Paenibacillus montaniterrae</name>
    <dbReference type="NCBI Taxonomy" id="429341"/>
    <lineage>
        <taxon>Bacteria</taxon>
        <taxon>Bacillati</taxon>
        <taxon>Bacillota</taxon>
        <taxon>Bacilli</taxon>
        <taxon>Bacillales</taxon>
        <taxon>Paenibacillaceae</taxon>
        <taxon>Paenibacillus</taxon>
    </lineage>
</organism>